<comment type="caution">
    <text evidence="1">The sequence shown here is derived from an EMBL/GenBank/DDBJ whole genome shotgun (WGS) entry which is preliminary data.</text>
</comment>
<dbReference type="InterPro" id="IPR011990">
    <property type="entry name" value="TPR-like_helical_dom_sf"/>
</dbReference>
<organism evidence="1 2">
    <name type="scientific">Candidatus Curtissbacteria bacterium RIFCSPHIGHO2_01_FULL_40_12</name>
    <dbReference type="NCBI Taxonomy" id="1797710"/>
    <lineage>
        <taxon>Bacteria</taxon>
        <taxon>Candidatus Curtissiibacteriota</taxon>
    </lineage>
</organism>
<evidence type="ECO:0000313" key="1">
    <source>
        <dbReference type="EMBL" id="OGD87930.1"/>
    </source>
</evidence>
<reference evidence="1 2" key="1">
    <citation type="journal article" date="2016" name="Nat. Commun.">
        <title>Thousands of microbial genomes shed light on interconnected biogeochemical processes in an aquifer system.</title>
        <authorList>
            <person name="Anantharaman K."/>
            <person name="Brown C.T."/>
            <person name="Hug L.A."/>
            <person name="Sharon I."/>
            <person name="Castelle C.J."/>
            <person name="Probst A.J."/>
            <person name="Thomas B.C."/>
            <person name="Singh A."/>
            <person name="Wilkins M.J."/>
            <person name="Karaoz U."/>
            <person name="Brodie E.L."/>
            <person name="Williams K.H."/>
            <person name="Hubbard S.S."/>
            <person name="Banfield J.F."/>
        </authorList>
    </citation>
    <scope>NUCLEOTIDE SEQUENCE [LARGE SCALE GENOMIC DNA]</scope>
</reference>
<evidence type="ECO:0000313" key="2">
    <source>
        <dbReference type="Proteomes" id="UP000178577"/>
    </source>
</evidence>
<dbReference type="EMBL" id="MFAY01000052">
    <property type="protein sequence ID" value="OGD87930.1"/>
    <property type="molecule type" value="Genomic_DNA"/>
</dbReference>
<dbReference type="AlphaFoldDB" id="A0A1F5G7T4"/>
<dbReference type="Gene3D" id="1.25.40.10">
    <property type="entry name" value="Tetratricopeptide repeat domain"/>
    <property type="match status" value="1"/>
</dbReference>
<dbReference type="Proteomes" id="UP000178577">
    <property type="component" value="Unassembled WGS sequence"/>
</dbReference>
<name>A0A1F5G7T4_9BACT</name>
<sequence length="134" mass="15509">MMERKDSTITPTQSYLIEAFRRSGFGAYLFCQELSPKDLATFRITIPIARTLSPALMTIRDYEAQMWGEYQIGEPQQSLKNADRILTLAEEGSQQYMLALNCKLYLLVELGQFREARETLQTYERLLPTDKKVT</sequence>
<proteinExistence type="predicted"/>
<protein>
    <submittedName>
        <fullName evidence="1">Uncharacterized protein</fullName>
    </submittedName>
</protein>
<gene>
    <name evidence="1" type="ORF">A2693_03195</name>
</gene>
<accession>A0A1F5G7T4</accession>